<reference evidence="1" key="1">
    <citation type="journal article" date="2021" name="New Phytol.">
        <title>Evolutionary innovations through gain and loss of genes in the ectomycorrhizal Boletales.</title>
        <authorList>
            <person name="Wu G."/>
            <person name="Miyauchi S."/>
            <person name="Morin E."/>
            <person name="Kuo A."/>
            <person name="Drula E."/>
            <person name="Varga T."/>
            <person name="Kohler A."/>
            <person name="Feng B."/>
            <person name="Cao Y."/>
            <person name="Lipzen A."/>
            <person name="Daum C."/>
            <person name="Hundley H."/>
            <person name="Pangilinan J."/>
            <person name="Johnson J."/>
            <person name="Barry K."/>
            <person name="LaButti K."/>
            <person name="Ng V."/>
            <person name="Ahrendt S."/>
            <person name="Min B."/>
            <person name="Choi I.G."/>
            <person name="Park H."/>
            <person name="Plett J.M."/>
            <person name="Magnuson J."/>
            <person name="Spatafora J.W."/>
            <person name="Nagy L.G."/>
            <person name="Henrissat B."/>
            <person name="Grigoriev I.V."/>
            <person name="Yang Z.L."/>
            <person name="Xu J."/>
            <person name="Martin F.M."/>
        </authorList>
    </citation>
    <scope>NUCLEOTIDE SEQUENCE</scope>
    <source>
        <strain evidence="1">KUC20120723A-06</strain>
    </source>
</reference>
<accession>A0ACB8BNC5</accession>
<dbReference type="EMBL" id="MU266374">
    <property type="protein sequence ID" value="KAH7926992.1"/>
    <property type="molecule type" value="Genomic_DNA"/>
</dbReference>
<evidence type="ECO:0000313" key="2">
    <source>
        <dbReference type="Proteomes" id="UP000790709"/>
    </source>
</evidence>
<evidence type="ECO:0000313" key="1">
    <source>
        <dbReference type="EMBL" id="KAH7926992.1"/>
    </source>
</evidence>
<keyword evidence="2" id="KW-1185">Reference proteome</keyword>
<proteinExistence type="predicted"/>
<protein>
    <submittedName>
        <fullName evidence="1">Uncharacterized protein</fullName>
    </submittedName>
</protein>
<organism evidence="1 2">
    <name type="scientific">Leucogyrophana mollusca</name>
    <dbReference type="NCBI Taxonomy" id="85980"/>
    <lineage>
        <taxon>Eukaryota</taxon>
        <taxon>Fungi</taxon>
        <taxon>Dikarya</taxon>
        <taxon>Basidiomycota</taxon>
        <taxon>Agaricomycotina</taxon>
        <taxon>Agaricomycetes</taxon>
        <taxon>Agaricomycetidae</taxon>
        <taxon>Boletales</taxon>
        <taxon>Boletales incertae sedis</taxon>
        <taxon>Leucogyrophana</taxon>
    </lineage>
</organism>
<comment type="caution">
    <text evidence="1">The sequence shown here is derived from an EMBL/GenBank/DDBJ whole genome shotgun (WGS) entry which is preliminary data.</text>
</comment>
<name>A0ACB8BNC5_9AGAM</name>
<dbReference type="Proteomes" id="UP000790709">
    <property type="component" value="Unassembled WGS sequence"/>
</dbReference>
<gene>
    <name evidence="1" type="ORF">BV22DRAFT_1007993</name>
</gene>
<sequence>MISSLQNLRSSKRDRQKRHCSIYYILFTFVMFALGTLDMSIKTRRAHLQFIDNPNYPGGVVAFACASSQDLLTRTEYIAYMLTNWMGDCVVLWRVIVLYHGSRYRVWIAILPFILFLCVILMGIFGIVESAISQLYCPHTIIVRYVILYYGLTLSLSIVSAILVISRVYVHTRRLRKATGPGHGSPYTAIAMMTIESSGLYAVWLFVFLILFITNNPLQEIFIGSLVQVQTIAPLLLVLFISQGKAWSRETNTVAISTVQFSPNAACSSLETEVVELGHFAPSETAV</sequence>